<dbReference type="FunFam" id="2.60.40.420:FF:000021">
    <property type="entry name" value="Extracellular dihydrogeodin oxidase/laccase"/>
    <property type="match status" value="1"/>
</dbReference>
<dbReference type="PANTHER" id="PTHR11709:SF145">
    <property type="entry name" value="LCC1"/>
    <property type="match status" value="1"/>
</dbReference>
<dbReference type="Pfam" id="PF07731">
    <property type="entry name" value="Cu-oxidase_2"/>
    <property type="match status" value="1"/>
</dbReference>
<keyword evidence="10" id="KW-1185">Reference proteome</keyword>
<dbReference type="CDD" id="cd13901">
    <property type="entry name" value="CuRO_3_MaLCC_like"/>
    <property type="match status" value="1"/>
</dbReference>
<evidence type="ECO:0000256" key="3">
    <source>
        <dbReference type="ARBA" id="ARBA00023002"/>
    </source>
</evidence>
<dbReference type="InterPro" id="IPR001117">
    <property type="entry name" value="Cu-oxidase_2nd"/>
</dbReference>
<evidence type="ECO:0000313" key="9">
    <source>
        <dbReference type="EMBL" id="BCR87931.1"/>
    </source>
</evidence>
<evidence type="ECO:0000256" key="4">
    <source>
        <dbReference type="ARBA" id="ARBA00023008"/>
    </source>
</evidence>
<dbReference type="FunFam" id="2.60.40.420:FF:000045">
    <property type="entry name" value="Laccase 2"/>
    <property type="match status" value="1"/>
</dbReference>
<protein>
    <recommendedName>
        <fullName evidence="11">Multicopper oxidase</fullName>
    </recommendedName>
</protein>
<dbReference type="GO" id="GO:0005507">
    <property type="term" value="F:copper ion binding"/>
    <property type="evidence" value="ECO:0007669"/>
    <property type="project" value="InterPro"/>
</dbReference>
<evidence type="ECO:0000256" key="2">
    <source>
        <dbReference type="ARBA" id="ARBA00022723"/>
    </source>
</evidence>
<keyword evidence="3" id="KW-0560">Oxidoreductase</keyword>
<comment type="similarity">
    <text evidence="1">Belongs to the multicopper oxidase family.</text>
</comment>
<dbReference type="CDD" id="cd13854">
    <property type="entry name" value="CuRO_1_MaLCC_like"/>
    <property type="match status" value="1"/>
</dbReference>
<dbReference type="InterPro" id="IPR045087">
    <property type="entry name" value="Cu-oxidase_fam"/>
</dbReference>
<evidence type="ECO:0000259" key="8">
    <source>
        <dbReference type="Pfam" id="PF07732"/>
    </source>
</evidence>
<dbReference type="EMBL" id="AP024419">
    <property type="protein sequence ID" value="BCR87931.1"/>
    <property type="molecule type" value="Genomic_DNA"/>
</dbReference>
<evidence type="ECO:0000313" key="10">
    <source>
        <dbReference type="Proteomes" id="UP000637239"/>
    </source>
</evidence>
<evidence type="ECO:0000256" key="1">
    <source>
        <dbReference type="ARBA" id="ARBA00010609"/>
    </source>
</evidence>
<feature type="domain" description="Plastocyanin-like" evidence="6">
    <location>
        <begin position="238"/>
        <end position="398"/>
    </location>
</feature>
<dbReference type="AlphaFoldDB" id="A0A7R7VNI1"/>
<keyword evidence="4" id="KW-0186">Copper</keyword>
<dbReference type="InterPro" id="IPR011706">
    <property type="entry name" value="Cu-oxidase_C"/>
</dbReference>
<feature type="domain" description="Plastocyanin-like" evidence="7">
    <location>
        <begin position="474"/>
        <end position="591"/>
    </location>
</feature>
<gene>
    <name evidence="9" type="ORF">ACHE_40495A</name>
</gene>
<dbReference type="Proteomes" id="UP000637239">
    <property type="component" value="Chromosome 4"/>
</dbReference>
<evidence type="ECO:0008006" key="11">
    <source>
        <dbReference type="Google" id="ProtNLM"/>
    </source>
</evidence>
<reference evidence="9" key="1">
    <citation type="submission" date="2021-01" db="EMBL/GenBank/DDBJ databases">
        <authorList>
            <consortium name="Aspergillus chevalieri M1 genome sequencing consortium"/>
            <person name="Kazuki M."/>
            <person name="Futagami T."/>
        </authorList>
    </citation>
    <scope>NUCLEOTIDE SEQUENCE</scope>
    <source>
        <strain evidence="9">M1</strain>
    </source>
</reference>
<dbReference type="RefSeq" id="XP_043136453.1">
    <property type="nucleotide sequence ID" value="XM_043278700.1"/>
</dbReference>
<dbReference type="SUPFAM" id="SSF49503">
    <property type="entry name" value="Cupredoxins"/>
    <property type="match status" value="3"/>
</dbReference>
<dbReference type="KEGG" id="ache:ACHE_40495A"/>
<organism evidence="9 10">
    <name type="scientific">Aspergillus chevalieri</name>
    <name type="common">Eurotium chevalieri</name>
    <dbReference type="NCBI Taxonomy" id="182096"/>
    <lineage>
        <taxon>Eukaryota</taxon>
        <taxon>Fungi</taxon>
        <taxon>Dikarya</taxon>
        <taxon>Ascomycota</taxon>
        <taxon>Pezizomycotina</taxon>
        <taxon>Eurotiomycetes</taxon>
        <taxon>Eurotiomycetidae</taxon>
        <taxon>Eurotiales</taxon>
        <taxon>Aspergillaceae</taxon>
        <taxon>Aspergillus</taxon>
        <taxon>Aspergillus subgen. Aspergillus</taxon>
    </lineage>
</organism>
<dbReference type="Gene3D" id="2.60.40.420">
    <property type="entry name" value="Cupredoxins - blue copper proteins"/>
    <property type="match status" value="3"/>
</dbReference>
<sequence length="627" mass="70850">MTTIIEALCCDTINRQTCMTLLCLNMKQLFSSLLFATAACAAKLSQGLTQAQTNGLSTWGTLDNPQFPDFLPSHDGSTDNPWENLSNKRRDNDPYPEVPYTGVTRYYYFEVARDILSPDGYEKNGIFVNGQFPGPAIEANWGDWVEVTVHNNITGPEEGTAMHWHGISQKGTQWADGVPGVSQCPIAPGSFFTYRFRASEYGTSWWHSHYSAQWTAGAFGPLIVYGPKHIPYDVDLGPIMLGDYYHRDYFEVVEDAASNSTDLNVYAPWSDNNLINGKNNYNCSMSKTNATCVDDAGLAQFRFQPGKVHRLRLMNIGAAALLHFSIDGHKMQVIAQDFVPVVPYEADVVTLGAAQRTDVLVMGDADPRETYWIRSNISTNCSNTYTSMAWAVLSYEGNDDIQEPTTDSTDAVKEADRKDFLCRNDDLNKTVPFFPQALKEPDITTTIQVDLYTNETGHHLWTMNNRTQRTDYNNPLLLLANEGNFSIPDPDWNVYDFGTSKTVRIVLNTVYQSAHPMHLHGHSFQVLAEGDGPWDGTIVNPRNPTRRDTHMQRRYGHLVIQFEADNPGVWSYHCHIAWHASMGYNIMILEQSRDIEDVEIPVYMEQTCKDWDRWSKYNVVEQIDSGI</sequence>
<proteinExistence type="inferred from homology"/>
<dbReference type="InterPro" id="IPR008972">
    <property type="entry name" value="Cupredoxin"/>
</dbReference>
<feature type="region of interest" description="Disordered" evidence="5">
    <location>
        <begin position="70"/>
        <end position="94"/>
    </location>
</feature>
<feature type="domain" description="Plastocyanin-like" evidence="8">
    <location>
        <begin position="114"/>
        <end position="228"/>
    </location>
</feature>
<name>A0A7R7VNI1_ASPCH</name>
<reference evidence="9" key="2">
    <citation type="submission" date="2021-02" db="EMBL/GenBank/DDBJ databases">
        <title>Aspergillus chevalieri M1 genome sequence.</title>
        <authorList>
            <person name="Kadooka C."/>
            <person name="Mori K."/>
            <person name="Futagami T."/>
        </authorList>
    </citation>
    <scope>NUCLEOTIDE SEQUENCE</scope>
    <source>
        <strain evidence="9">M1</strain>
    </source>
</reference>
<dbReference type="Pfam" id="PF07732">
    <property type="entry name" value="Cu-oxidase_3"/>
    <property type="match status" value="1"/>
</dbReference>
<dbReference type="Pfam" id="PF00394">
    <property type="entry name" value="Cu-oxidase"/>
    <property type="match status" value="1"/>
</dbReference>
<dbReference type="PANTHER" id="PTHR11709">
    <property type="entry name" value="MULTI-COPPER OXIDASE"/>
    <property type="match status" value="1"/>
</dbReference>
<evidence type="ECO:0000259" key="6">
    <source>
        <dbReference type="Pfam" id="PF00394"/>
    </source>
</evidence>
<evidence type="ECO:0000256" key="5">
    <source>
        <dbReference type="SAM" id="MobiDB-lite"/>
    </source>
</evidence>
<dbReference type="InterPro" id="IPR011707">
    <property type="entry name" value="Cu-oxidase-like_N"/>
</dbReference>
<evidence type="ECO:0000259" key="7">
    <source>
        <dbReference type="Pfam" id="PF07731"/>
    </source>
</evidence>
<accession>A0A7R7VNI1</accession>
<dbReference type="GO" id="GO:0016491">
    <property type="term" value="F:oxidoreductase activity"/>
    <property type="evidence" value="ECO:0007669"/>
    <property type="project" value="UniProtKB-KW"/>
</dbReference>
<keyword evidence="2" id="KW-0479">Metal-binding</keyword>
<dbReference type="GeneID" id="66982290"/>